<dbReference type="InterPro" id="IPR036388">
    <property type="entry name" value="WH-like_DNA-bd_sf"/>
</dbReference>
<dbReference type="GO" id="GO:0006352">
    <property type="term" value="P:DNA-templated transcription initiation"/>
    <property type="evidence" value="ECO:0007669"/>
    <property type="project" value="InterPro"/>
</dbReference>
<comment type="caution">
    <text evidence="6">The sequence shown here is derived from an EMBL/GenBank/DDBJ whole genome shotgun (WGS) entry which is preliminary data.</text>
</comment>
<keyword evidence="3" id="KW-0731">Sigma factor</keyword>
<dbReference type="Gene3D" id="1.10.1740.10">
    <property type="match status" value="1"/>
</dbReference>
<keyword evidence="2" id="KW-0805">Transcription regulation</keyword>
<dbReference type="GO" id="GO:0016987">
    <property type="term" value="F:sigma factor activity"/>
    <property type="evidence" value="ECO:0007669"/>
    <property type="project" value="UniProtKB-KW"/>
</dbReference>
<dbReference type="EMBL" id="LRDB01000009">
    <property type="protein sequence ID" value="KYG79640.1"/>
    <property type="molecule type" value="Genomic_DNA"/>
</dbReference>
<proteinExistence type="inferred from homology"/>
<gene>
    <name evidence="6" type="ORF">AWN68_17710</name>
</gene>
<evidence type="ECO:0000256" key="3">
    <source>
        <dbReference type="ARBA" id="ARBA00023082"/>
    </source>
</evidence>
<protein>
    <recommendedName>
        <fullName evidence="5">RNA polymerase sigma-70 region 2 domain-containing protein</fullName>
    </recommendedName>
</protein>
<dbReference type="Proteomes" id="UP000075615">
    <property type="component" value="Unassembled WGS sequence"/>
</dbReference>
<organism evidence="6 7">
    <name type="scientific">Roseivirga echinicomitans</name>
    <dbReference type="NCBI Taxonomy" id="296218"/>
    <lineage>
        <taxon>Bacteria</taxon>
        <taxon>Pseudomonadati</taxon>
        <taxon>Bacteroidota</taxon>
        <taxon>Cytophagia</taxon>
        <taxon>Cytophagales</taxon>
        <taxon>Roseivirgaceae</taxon>
        <taxon>Roseivirga</taxon>
    </lineage>
</organism>
<dbReference type="InterPro" id="IPR013324">
    <property type="entry name" value="RNA_pol_sigma_r3/r4-like"/>
</dbReference>
<evidence type="ECO:0000313" key="6">
    <source>
        <dbReference type="EMBL" id="KYG79640.1"/>
    </source>
</evidence>
<dbReference type="InterPro" id="IPR039425">
    <property type="entry name" value="RNA_pol_sigma-70-like"/>
</dbReference>
<dbReference type="Pfam" id="PF04542">
    <property type="entry name" value="Sigma70_r2"/>
    <property type="match status" value="1"/>
</dbReference>
<evidence type="ECO:0000313" key="7">
    <source>
        <dbReference type="Proteomes" id="UP000075615"/>
    </source>
</evidence>
<reference evidence="6 7" key="1">
    <citation type="submission" date="2016-01" db="EMBL/GenBank/DDBJ databases">
        <title>Genome sequencing of Roseivirga echinicomitans KMM 6058.</title>
        <authorList>
            <person name="Selvaratnam C."/>
            <person name="Thevarajoo S."/>
            <person name="Goh K.M."/>
            <person name="Ee R."/>
            <person name="Chan K.-G."/>
            <person name="Chong C.S."/>
        </authorList>
    </citation>
    <scope>NUCLEOTIDE SEQUENCE [LARGE SCALE GENOMIC DNA]</scope>
    <source>
        <strain evidence="6 7">KMM 6058</strain>
    </source>
</reference>
<dbReference type="InterPro" id="IPR007627">
    <property type="entry name" value="RNA_pol_sigma70_r2"/>
</dbReference>
<accession>A0A150XLP9</accession>
<name>A0A150XLP9_9BACT</name>
<dbReference type="NCBIfam" id="TIGR02937">
    <property type="entry name" value="sigma70-ECF"/>
    <property type="match status" value="1"/>
</dbReference>
<keyword evidence="7" id="KW-1185">Reference proteome</keyword>
<dbReference type="PANTHER" id="PTHR43133:SF46">
    <property type="entry name" value="RNA POLYMERASE SIGMA-70 FACTOR ECF SUBFAMILY"/>
    <property type="match status" value="1"/>
</dbReference>
<dbReference type="AlphaFoldDB" id="A0A150XLP9"/>
<dbReference type="PANTHER" id="PTHR43133">
    <property type="entry name" value="RNA POLYMERASE ECF-TYPE SIGMA FACTO"/>
    <property type="match status" value="1"/>
</dbReference>
<dbReference type="RefSeq" id="WP_068414091.1">
    <property type="nucleotide sequence ID" value="NZ_LRDB01000009.1"/>
</dbReference>
<evidence type="ECO:0000256" key="1">
    <source>
        <dbReference type="ARBA" id="ARBA00010641"/>
    </source>
</evidence>
<dbReference type="InterPro" id="IPR013325">
    <property type="entry name" value="RNA_pol_sigma_r2"/>
</dbReference>
<feature type="domain" description="RNA polymerase sigma-70 region 2" evidence="5">
    <location>
        <begin position="25"/>
        <end position="93"/>
    </location>
</feature>
<dbReference type="Gene3D" id="1.10.10.10">
    <property type="entry name" value="Winged helix-like DNA-binding domain superfamily/Winged helix DNA-binding domain"/>
    <property type="match status" value="1"/>
</dbReference>
<evidence type="ECO:0000259" key="5">
    <source>
        <dbReference type="Pfam" id="PF04542"/>
    </source>
</evidence>
<comment type="similarity">
    <text evidence="1">Belongs to the sigma-70 factor family. ECF subfamily.</text>
</comment>
<dbReference type="SUPFAM" id="SSF88946">
    <property type="entry name" value="Sigma2 domain of RNA polymerase sigma factors"/>
    <property type="match status" value="1"/>
</dbReference>
<dbReference type="OrthoDB" id="1099849at2"/>
<evidence type="ECO:0000256" key="4">
    <source>
        <dbReference type="ARBA" id="ARBA00023163"/>
    </source>
</evidence>
<dbReference type="InterPro" id="IPR014284">
    <property type="entry name" value="RNA_pol_sigma-70_dom"/>
</dbReference>
<dbReference type="SUPFAM" id="SSF88659">
    <property type="entry name" value="Sigma3 and sigma4 domains of RNA polymerase sigma factors"/>
    <property type="match status" value="1"/>
</dbReference>
<dbReference type="STRING" id="296218.AWN68_17710"/>
<sequence>MNPDLLVDNILSKNLRLREKAFLFIYRKCYPKVKQYVLKNSGNVEAAEDVFQEAISITYFNLLENKFRGDSSLVHYVIGIARNLWLHKLRKKTLPTSPIEGNELSENDDPGQIDISLLNYILAKLNHGCRQILKNFYFNEMSMEEVAKNSNLGSAQAAKTKKLRCMKKLTTLIEEHGLKNHDFRL</sequence>
<keyword evidence="4" id="KW-0804">Transcription</keyword>
<evidence type="ECO:0000256" key="2">
    <source>
        <dbReference type="ARBA" id="ARBA00023015"/>
    </source>
</evidence>